<dbReference type="AlphaFoldDB" id="A0A0E9UDY7"/>
<reference evidence="2" key="1">
    <citation type="submission" date="2014-11" db="EMBL/GenBank/DDBJ databases">
        <authorList>
            <person name="Amaro Gonzalez C."/>
        </authorList>
    </citation>
    <scope>NUCLEOTIDE SEQUENCE</scope>
</reference>
<evidence type="ECO:0000256" key="1">
    <source>
        <dbReference type="SAM" id="Phobius"/>
    </source>
</evidence>
<keyword evidence="1" id="KW-0472">Membrane</keyword>
<sequence length="36" mass="4248">MKNKKKELNSYAGQYICISKAMSFTLFSTIQYLYAY</sequence>
<evidence type="ECO:0000313" key="2">
    <source>
        <dbReference type="EMBL" id="JAH64074.1"/>
    </source>
</evidence>
<name>A0A0E9UDY7_ANGAN</name>
<accession>A0A0E9UDY7</accession>
<dbReference type="EMBL" id="GBXM01044503">
    <property type="protein sequence ID" value="JAH64074.1"/>
    <property type="molecule type" value="Transcribed_RNA"/>
</dbReference>
<proteinExistence type="predicted"/>
<organism evidence="2">
    <name type="scientific">Anguilla anguilla</name>
    <name type="common">European freshwater eel</name>
    <name type="synonym">Muraena anguilla</name>
    <dbReference type="NCBI Taxonomy" id="7936"/>
    <lineage>
        <taxon>Eukaryota</taxon>
        <taxon>Metazoa</taxon>
        <taxon>Chordata</taxon>
        <taxon>Craniata</taxon>
        <taxon>Vertebrata</taxon>
        <taxon>Euteleostomi</taxon>
        <taxon>Actinopterygii</taxon>
        <taxon>Neopterygii</taxon>
        <taxon>Teleostei</taxon>
        <taxon>Anguilliformes</taxon>
        <taxon>Anguillidae</taxon>
        <taxon>Anguilla</taxon>
    </lineage>
</organism>
<reference evidence="2" key="2">
    <citation type="journal article" date="2015" name="Fish Shellfish Immunol.">
        <title>Early steps in the European eel (Anguilla anguilla)-Vibrio vulnificus interaction in the gills: Role of the RtxA13 toxin.</title>
        <authorList>
            <person name="Callol A."/>
            <person name="Pajuelo D."/>
            <person name="Ebbesson L."/>
            <person name="Teles M."/>
            <person name="MacKenzie S."/>
            <person name="Amaro C."/>
        </authorList>
    </citation>
    <scope>NUCLEOTIDE SEQUENCE</scope>
</reference>
<protein>
    <submittedName>
        <fullName evidence="2">Uncharacterized protein</fullName>
    </submittedName>
</protein>
<feature type="transmembrane region" description="Helical" evidence="1">
    <location>
        <begin position="12"/>
        <end position="34"/>
    </location>
</feature>
<keyword evidence="1" id="KW-1133">Transmembrane helix</keyword>
<keyword evidence="1" id="KW-0812">Transmembrane</keyword>